<dbReference type="InterPro" id="IPR011029">
    <property type="entry name" value="DEATH-like_dom_sf"/>
</dbReference>
<dbReference type="AlphaFoldDB" id="A0A3B5MTG2"/>
<dbReference type="SMART" id="SM01289">
    <property type="entry name" value="PYRIN"/>
    <property type="match status" value="1"/>
</dbReference>
<reference evidence="2" key="2">
    <citation type="submission" date="2025-09" db="UniProtKB">
        <authorList>
            <consortium name="Ensembl"/>
        </authorList>
    </citation>
    <scope>IDENTIFICATION</scope>
</reference>
<keyword evidence="3" id="KW-1185">Reference proteome</keyword>
<dbReference type="Proteomes" id="UP000261380">
    <property type="component" value="Unplaced"/>
</dbReference>
<dbReference type="GeneTree" id="ENSGT01030000234768"/>
<accession>A0A3B5MTG2</accession>
<organism evidence="2 3">
    <name type="scientific">Xiphophorus couchianus</name>
    <name type="common">Monterrey platyfish</name>
    <dbReference type="NCBI Taxonomy" id="32473"/>
    <lineage>
        <taxon>Eukaryota</taxon>
        <taxon>Metazoa</taxon>
        <taxon>Chordata</taxon>
        <taxon>Craniata</taxon>
        <taxon>Vertebrata</taxon>
        <taxon>Euteleostomi</taxon>
        <taxon>Actinopterygii</taxon>
        <taxon>Neopterygii</taxon>
        <taxon>Teleostei</taxon>
        <taxon>Neoteleostei</taxon>
        <taxon>Acanthomorphata</taxon>
        <taxon>Ovalentaria</taxon>
        <taxon>Atherinomorphae</taxon>
        <taxon>Cyprinodontiformes</taxon>
        <taxon>Poeciliidae</taxon>
        <taxon>Poeciliinae</taxon>
        <taxon>Xiphophorus</taxon>
    </lineage>
</organism>
<feature type="domain" description="Pyrin" evidence="1">
    <location>
        <begin position="1"/>
        <end position="60"/>
    </location>
</feature>
<proteinExistence type="predicted"/>
<dbReference type="Pfam" id="PF02758">
    <property type="entry name" value="PYRIN"/>
    <property type="match status" value="1"/>
</dbReference>
<name>A0A3B5MTG2_9TELE</name>
<dbReference type="Ensembl" id="ENSXCOT00000028034.1">
    <property type="protein sequence ID" value="ENSXCOP00000027699.1"/>
    <property type="gene ID" value="ENSXCOG00000020652.1"/>
</dbReference>
<dbReference type="Gene3D" id="1.10.533.10">
    <property type="entry name" value="Death Domain, Fas"/>
    <property type="match status" value="1"/>
</dbReference>
<dbReference type="SUPFAM" id="SSF47986">
    <property type="entry name" value="DEATH domain"/>
    <property type="match status" value="1"/>
</dbReference>
<evidence type="ECO:0000313" key="2">
    <source>
        <dbReference type="Ensembl" id="ENSXCOP00000027699.1"/>
    </source>
</evidence>
<sequence length="137" mass="15764">MAPKKPKKVLANILENLSERNFKKFCSELLDRDKRVKRSQVERKDFLEVAEVIIEKYADEALKVAEELLQQIDCEQAAHDLGEYGHTIRIHSSCNSCLQGSSAQFQCFFSLESHETGRAGFLEKRKQVSSLQIYKNK</sequence>
<evidence type="ECO:0000313" key="3">
    <source>
        <dbReference type="Proteomes" id="UP000261380"/>
    </source>
</evidence>
<dbReference type="PROSITE" id="PS50824">
    <property type="entry name" value="DAPIN"/>
    <property type="match status" value="1"/>
</dbReference>
<evidence type="ECO:0000259" key="1">
    <source>
        <dbReference type="PROSITE" id="PS50824"/>
    </source>
</evidence>
<reference evidence="2" key="1">
    <citation type="submission" date="2025-08" db="UniProtKB">
        <authorList>
            <consortium name="Ensembl"/>
        </authorList>
    </citation>
    <scope>IDENTIFICATION</scope>
</reference>
<dbReference type="STRING" id="32473.ENSXCOP00000027699"/>
<protein>
    <recommendedName>
        <fullName evidence="1">Pyrin domain-containing protein</fullName>
    </recommendedName>
</protein>
<dbReference type="InterPro" id="IPR004020">
    <property type="entry name" value="DAPIN"/>
</dbReference>